<feature type="transmembrane region" description="Helical" evidence="7">
    <location>
        <begin position="301"/>
        <end position="326"/>
    </location>
</feature>
<evidence type="ECO:0000313" key="9">
    <source>
        <dbReference type="Proteomes" id="UP000009170"/>
    </source>
</evidence>
<organism evidence="8 9">
    <name type="scientific">Ostreococcus tauri</name>
    <name type="common">Marine green alga</name>
    <dbReference type="NCBI Taxonomy" id="70448"/>
    <lineage>
        <taxon>Eukaryota</taxon>
        <taxon>Viridiplantae</taxon>
        <taxon>Chlorophyta</taxon>
        <taxon>Mamiellophyceae</taxon>
        <taxon>Mamiellales</taxon>
        <taxon>Bathycoccaceae</taxon>
        <taxon>Ostreococcus</taxon>
    </lineage>
</organism>
<keyword evidence="3" id="KW-0808">Transferase</keyword>
<evidence type="ECO:0000256" key="1">
    <source>
        <dbReference type="ARBA" id="ARBA00004141"/>
    </source>
</evidence>
<feature type="transmembrane region" description="Helical" evidence="7">
    <location>
        <begin position="194"/>
        <end position="211"/>
    </location>
</feature>
<dbReference type="PANTHER" id="PTHR43009:SF7">
    <property type="entry name" value="HOMOGENTISATE GERANYLGERANYLTRANSFERASE, CHLOROPLASTIC"/>
    <property type="match status" value="1"/>
</dbReference>
<reference evidence="9" key="1">
    <citation type="journal article" date="2006" name="Proc. Natl. Acad. Sci. U.S.A.">
        <title>Genome analysis of the smallest free-living eukaryote Ostreococcus tauri unveils many unique features.</title>
        <authorList>
            <person name="Derelle E."/>
            <person name="Ferraz C."/>
            <person name="Rombauts S."/>
            <person name="Rouze P."/>
            <person name="Worden A.Z."/>
            <person name="Robbens S."/>
            <person name="Partensky F."/>
            <person name="Degroeve S."/>
            <person name="Echeynie S."/>
            <person name="Cooke R."/>
            <person name="Saeys Y."/>
            <person name="Wuyts J."/>
            <person name="Jabbari K."/>
            <person name="Bowler C."/>
            <person name="Panaud O."/>
            <person name="Piegu B."/>
            <person name="Ball S.G."/>
            <person name="Ral J.-P."/>
            <person name="Bouget F.-Y."/>
            <person name="Piganeau G."/>
            <person name="De Baets B."/>
            <person name="Picard A."/>
            <person name="Delseny M."/>
            <person name="Demaille J."/>
            <person name="Van de Peer Y."/>
            <person name="Moreau H."/>
        </authorList>
    </citation>
    <scope>NUCLEOTIDE SEQUENCE [LARGE SCALE GENOMIC DNA]</scope>
    <source>
        <strain evidence="9">OTTH 0595 / CCAP 157/2 / RCC745</strain>
    </source>
</reference>
<evidence type="ECO:0000256" key="2">
    <source>
        <dbReference type="ARBA" id="ARBA00005985"/>
    </source>
</evidence>
<feature type="transmembrane region" description="Helical" evidence="7">
    <location>
        <begin position="362"/>
        <end position="382"/>
    </location>
</feature>
<dbReference type="NCBIfam" id="NF009525">
    <property type="entry name" value="PRK12887.1"/>
    <property type="match status" value="1"/>
</dbReference>
<evidence type="ECO:0000256" key="4">
    <source>
        <dbReference type="ARBA" id="ARBA00022692"/>
    </source>
</evidence>
<dbReference type="Proteomes" id="UP000009170">
    <property type="component" value="Unassembled WGS sequence"/>
</dbReference>
<evidence type="ECO:0000256" key="7">
    <source>
        <dbReference type="SAM" id="Phobius"/>
    </source>
</evidence>
<dbReference type="GO" id="GO:0016020">
    <property type="term" value="C:membrane"/>
    <property type="evidence" value="ECO:0007669"/>
    <property type="project" value="UniProtKB-SubCell"/>
</dbReference>
<keyword evidence="5 7" id="KW-1133">Transmembrane helix</keyword>
<dbReference type="Gene3D" id="1.10.357.140">
    <property type="entry name" value="UbiA prenyltransferase"/>
    <property type="match status" value="1"/>
</dbReference>
<dbReference type="OrthoDB" id="1502398at2759"/>
<keyword evidence="9" id="KW-1185">Reference proteome</keyword>
<comment type="caution">
    <text evidence="8">The sequence shown here is derived from an EMBL/GenBank/DDBJ whole genome shotgun (WGS) entry which is preliminary data.</text>
</comment>
<feature type="transmembrane region" description="Helical" evidence="7">
    <location>
        <begin position="129"/>
        <end position="150"/>
    </location>
</feature>
<dbReference type="InterPro" id="IPR000537">
    <property type="entry name" value="UbiA_prenyltransferase"/>
</dbReference>
<dbReference type="AlphaFoldDB" id="A0A090N4P2"/>
<evidence type="ECO:0000256" key="5">
    <source>
        <dbReference type="ARBA" id="ARBA00022989"/>
    </source>
</evidence>
<protein>
    <submittedName>
        <fullName evidence="8">UbiA prenyltransferase family</fullName>
    </submittedName>
</protein>
<evidence type="ECO:0000313" key="8">
    <source>
        <dbReference type="EMBL" id="CEG01055.1"/>
    </source>
</evidence>
<dbReference type="STRING" id="70448.A0A090N4P2"/>
<dbReference type="GO" id="GO:0016765">
    <property type="term" value="F:transferase activity, transferring alkyl or aryl (other than methyl) groups"/>
    <property type="evidence" value="ECO:0007669"/>
    <property type="project" value="InterPro"/>
</dbReference>
<dbReference type="FunCoup" id="A0A090N4P2">
    <property type="interactions" value="150"/>
</dbReference>
<feature type="transmembrane region" description="Helical" evidence="7">
    <location>
        <begin position="263"/>
        <end position="280"/>
    </location>
</feature>
<gene>
    <name evidence="8" type="ORF">OT_ostta02g02710</name>
</gene>
<dbReference type="InterPro" id="IPR044878">
    <property type="entry name" value="UbiA_sf"/>
</dbReference>
<evidence type="ECO:0000256" key="3">
    <source>
        <dbReference type="ARBA" id="ARBA00022679"/>
    </source>
</evidence>
<comment type="similarity">
    <text evidence="2">Belongs to the UbiA prenyltransferase family.</text>
</comment>
<feature type="transmembrane region" description="Helical" evidence="7">
    <location>
        <begin position="223"/>
        <end position="243"/>
    </location>
</feature>
<accession>A0A090N4P2</accession>
<dbReference type="EMBL" id="CAID01000002">
    <property type="protein sequence ID" value="CEG01055.1"/>
    <property type="molecule type" value="Genomic_DNA"/>
</dbReference>
<keyword evidence="6 7" id="KW-0472">Membrane</keyword>
<keyword evidence="4 7" id="KW-0812">Transmembrane</keyword>
<sequence length="388" mass="43466">MATVYRALTVQLRVQPRKLSVKKDAEWREYRGPMVRKYPRNEWLRNNCVKNTSLGRKSSVKLLNSVPFNMQGHGIAVGRRTLLEDCYIFIQNLFSFSRPHTIFGTLISVFSMSLMARSEGRSLALGKSLVLAALCAVAMNVSIVGLNQVYDKQIDKINKPYLPLASGHFATDTALTVISATCSFAFILGVASSSFHLLFTLLMSLVLGIVYSSDMKLLRWKRVPILATVCILSVRAFLVQWGFFGHFASSLNGGIYKVTPNSLWFSIVFMGVYSIVISLLKDAPDLVGDLQSGIRTLTVRLGVAPILNTCMFLLCLDYLAGIYVGLFRSNSHAQVLVLTGGHLLGIVLIFSKYLRTSVHSSASIFSFYMFVWKMFYMEYLIFPFLNPY</sequence>
<reference evidence="8 9" key="2">
    <citation type="journal article" date="2014" name="BMC Genomics">
        <title>An improved genome of the model marine alga Ostreococcus tauri unfolds by assessing Illumina de novo assemblies.</title>
        <authorList>
            <person name="Blanc-Mathieu R."/>
            <person name="Verhelst B."/>
            <person name="Derelle E."/>
            <person name="Rombauts S."/>
            <person name="Bouget F.Y."/>
            <person name="Carre I."/>
            <person name="Chateau A."/>
            <person name="Eyre-Walker A."/>
            <person name="Grimsley N."/>
            <person name="Moreau H."/>
            <person name="Piegu B."/>
            <person name="Rivals E."/>
            <person name="Schackwitz W."/>
            <person name="Van de Peer Y."/>
            <person name="Piganeau G."/>
        </authorList>
    </citation>
    <scope>NUCLEOTIDE SEQUENCE [LARGE SCALE GENOMIC DNA]</scope>
    <source>
        <strain evidence="9">OTTH 0595 / CCAP 157/2 / RCC745</strain>
    </source>
</reference>
<dbReference type="KEGG" id="ota:OT_ostta02g02710"/>
<dbReference type="Pfam" id="PF01040">
    <property type="entry name" value="UbiA"/>
    <property type="match status" value="1"/>
</dbReference>
<dbReference type="PANTHER" id="PTHR43009">
    <property type="entry name" value="HOMOGENTISATE SOLANESYLTRANSFERASE, CHLOROPLASTIC"/>
    <property type="match status" value="1"/>
</dbReference>
<dbReference type="InParanoid" id="A0A090N4P2"/>
<feature type="transmembrane region" description="Helical" evidence="7">
    <location>
        <begin position="332"/>
        <end position="350"/>
    </location>
</feature>
<proteinExistence type="inferred from homology"/>
<name>A0A090N4P2_OSTTA</name>
<evidence type="ECO:0000256" key="6">
    <source>
        <dbReference type="ARBA" id="ARBA00023136"/>
    </source>
</evidence>
<dbReference type="RefSeq" id="XP_022840771.1">
    <property type="nucleotide sequence ID" value="XM_022985081.1"/>
</dbReference>
<comment type="subcellular location">
    <subcellularLocation>
        <location evidence="1">Membrane</location>
        <topology evidence="1">Multi-pass membrane protein</topology>
    </subcellularLocation>
</comment>
<dbReference type="GeneID" id="9836653"/>